<evidence type="ECO:0000256" key="3">
    <source>
        <dbReference type="ARBA" id="ARBA00022490"/>
    </source>
</evidence>
<evidence type="ECO:0000256" key="2">
    <source>
        <dbReference type="ARBA" id="ARBA00006484"/>
    </source>
</evidence>
<accession>A0A433HIZ9</accession>
<evidence type="ECO:0000256" key="5">
    <source>
        <dbReference type="ARBA" id="ARBA00023002"/>
    </source>
</evidence>
<comment type="caution">
    <text evidence="6">The sequence shown here is derived from an EMBL/GenBank/DDBJ whole genome shotgun (WGS) entry which is preliminary data.</text>
</comment>
<organism evidence="6 7">
    <name type="scientific">Peribacillus cavernae</name>
    <dbReference type="NCBI Taxonomy" id="1674310"/>
    <lineage>
        <taxon>Bacteria</taxon>
        <taxon>Bacillati</taxon>
        <taxon>Bacillota</taxon>
        <taxon>Bacilli</taxon>
        <taxon>Bacillales</taxon>
        <taxon>Bacillaceae</taxon>
        <taxon>Peribacillus</taxon>
    </lineage>
</organism>
<dbReference type="AlphaFoldDB" id="A0A433HIZ9"/>
<gene>
    <name evidence="6" type="ORF">ELQ35_13425</name>
</gene>
<dbReference type="SUPFAM" id="SSF51735">
    <property type="entry name" value="NAD(P)-binding Rossmann-fold domains"/>
    <property type="match status" value="1"/>
</dbReference>
<dbReference type="EMBL" id="RYZZ01000017">
    <property type="protein sequence ID" value="RUQ28229.1"/>
    <property type="molecule type" value="Genomic_DNA"/>
</dbReference>
<dbReference type="OrthoDB" id="9794387at2"/>
<keyword evidence="4" id="KW-0521">NADP</keyword>
<name>A0A433HIZ9_9BACI</name>
<dbReference type="PROSITE" id="PS00061">
    <property type="entry name" value="ADH_SHORT"/>
    <property type="match status" value="1"/>
</dbReference>
<dbReference type="InterPro" id="IPR036291">
    <property type="entry name" value="NAD(P)-bd_dom_sf"/>
</dbReference>
<dbReference type="PRINTS" id="PR00081">
    <property type="entry name" value="GDHRDH"/>
</dbReference>
<comment type="subcellular location">
    <subcellularLocation>
        <location evidence="1">Cytoplasm</location>
    </subcellularLocation>
</comment>
<dbReference type="RefSeq" id="WP_126865336.1">
    <property type="nucleotide sequence ID" value="NZ_JAUSTX010000002.1"/>
</dbReference>
<sequence>MKTYMITGASKGLGEAVSVQCFQEGNHCILVARSTNVALIERAKLQGAQVTSISADLSIMEQLPAVIERVFSEIGNSDELYLINNAGVVEPIKPAGQLEQGKLELSMKLNYLAPVILTNSFIDKTKDFTGKKTVVNISSGAALRPIHGWSAYCSTKAGLEMFTRVAGLEQQKEENPVKIISFSPGIMDTGMQANIRMADEKDFADAELFQSYKDKGTLRSPQLVAEKLFRLLEGDQLENGKFYDIKELI</sequence>
<dbReference type="PANTHER" id="PTHR44085:SF2">
    <property type="entry name" value="SEPIAPTERIN REDUCTASE"/>
    <property type="match status" value="1"/>
</dbReference>
<evidence type="ECO:0000256" key="1">
    <source>
        <dbReference type="ARBA" id="ARBA00004496"/>
    </source>
</evidence>
<comment type="similarity">
    <text evidence="2">Belongs to the short-chain dehydrogenases/reductases (SDR) family.</text>
</comment>
<evidence type="ECO:0000313" key="7">
    <source>
        <dbReference type="Proteomes" id="UP000267430"/>
    </source>
</evidence>
<dbReference type="GO" id="GO:0004757">
    <property type="term" value="F:sepiapterin reductase (NADP+) activity"/>
    <property type="evidence" value="ECO:0007669"/>
    <property type="project" value="TreeGrafter"/>
</dbReference>
<keyword evidence="3" id="KW-0963">Cytoplasm</keyword>
<dbReference type="EC" id="1.1.1.320" evidence="6"/>
<keyword evidence="7" id="KW-1185">Reference proteome</keyword>
<dbReference type="InterPro" id="IPR051721">
    <property type="entry name" value="Biopterin_syn/organic_redct"/>
</dbReference>
<dbReference type="Gene3D" id="3.40.50.720">
    <property type="entry name" value="NAD(P)-binding Rossmann-like Domain"/>
    <property type="match status" value="1"/>
</dbReference>
<protein>
    <submittedName>
        <fullName evidence="6">(S)-benzoin forming benzil reductase</fullName>
        <ecNumber evidence="6">1.1.1.320</ecNumber>
    </submittedName>
</protein>
<dbReference type="GO" id="GO:0006729">
    <property type="term" value="P:tetrahydrobiopterin biosynthetic process"/>
    <property type="evidence" value="ECO:0007669"/>
    <property type="project" value="TreeGrafter"/>
</dbReference>
<dbReference type="InterPro" id="IPR020904">
    <property type="entry name" value="Sc_DH/Rdtase_CS"/>
</dbReference>
<dbReference type="Pfam" id="PF00106">
    <property type="entry name" value="adh_short"/>
    <property type="match status" value="1"/>
</dbReference>
<evidence type="ECO:0000313" key="6">
    <source>
        <dbReference type="EMBL" id="RUQ28229.1"/>
    </source>
</evidence>
<dbReference type="Proteomes" id="UP000267430">
    <property type="component" value="Unassembled WGS sequence"/>
</dbReference>
<dbReference type="NCBIfam" id="NF005381">
    <property type="entry name" value="PRK06924.1"/>
    <property type="match status" value="1"/>
</dbReference>
<reference evidence="6 7" key="1">
    <citation type="submission" date="2018-12" db="EMBL/GenBank/DDBJ databases">
        <title>Bacillus chawlae sp. nov., Bacillus glennii sp. nov., and Bacillus saganii sp. nov. Isolated from the Vehicle Assembly Building at Kennedy Space Center where the Viking Spacecraft were Assembled.</title>
        <authorList>
            <person name="Seuylemezian A."/>
            <person name="Vaishampayan P."/>
        </authorList>
    </citation>
    <scope>NUCLEOTIDE SEQUENCE [LARGE SCALE GENOMIC DNA]</scope>
    <source>
        <strain evidence="6 7">L5</strain>
    </source>
</reference>
<dbReference type="GO" id="GO:0005737">
    <property type="term" value="C:cytoplasm"/>
    <property type="evidence" value="ECO:0007669"/>
    <property type="project" value="UniProtKB-SubCell"/>
</dbReference>
<dbReference type="InterPro" id="IPR002347">
    <property type="entry name" value="SDR_fam"/>
</dbReference>
<keyword evidence="5 6" id="KW-0560">Oxidoreductase</keyword>
<evidence type="ECO:0000256" key="4">
    <source>
        <dbReference type="ARBA" id="ARBA00022857"/>
    </source>
</evidence>
<dbReference type="PANTHER" id="PTHR44085">
    <property type="entry name" value="SEPIAPTERIN REDUCTASE"/>
    <property type="match status" value="1"/>
</dbReference>
<proteinExistence type="inferred from homology"/>